<dbReference type="SUPFAM" id="SSF89155">
    <property type="entry name" value="TorD-like"/>
    <property type="match status" value="1"/>
</dbReference>
<dbReference type="AlphaFoldDB" id="A0A2T5VBG8"/>
<dbReference type="Gene3D" id="1.10.3480.10">
    <property type="entry name" value="TorD-like"/>
    <property type="match status" value="1"/>
</dbReference>
<evidence type="ECO:0000313" key="2">
    <source>
        <dbReference type="EMBL" id="PTW61091.1"/>
    </source>
</evidence>
<dbReference type="PANTHER" id="PTHR34227:SF11">
    <property type="entry name" value="CHAPERONE PROTEIN TORD"/>
    <property type="match status" value="1"/>
</dbReference>
<keyword evidence="1" id="KW-0143">Chaperone</keyword>
<name>A0A2T5VBG8_9HYPH</name>
<protein>
    <submittedName>
        <fullName evidence="2">TorA-specific chaperone</fullName>
    </submittedName>
</protein>
<comment type="caution">
    <text evidence="2">The sequence shown here is derived from an EMBL/GenBank/DDBJ whole genome shotgun (WGS) entry which is preliminary data.</text>
</comment>
<dbReference type="OrthoDB" id="7926125at2"/>
<accession>A0A2T5VBG8</accession>
<sequence>MNHTDTIPGPLYAEALATLSGIFGAPLDKGDVENFYLPLDQGPLAALAVISQLNGTAEGLRERVRSFGETTKAEVELNKAFCLLFLGAGGPKSAPPYESAYVGNGRLFQEPAGIMAKLLRQQGLAPSADFPEAPDHLVLELSLLQETLRLAGLTEEQADIDVIHNLHARLNGWVPDFAAACAAFDRTGFYADAARLLESLLNLPLPCPEPAAA</sequence>
<dbReference type="InterPro" id="IPR036411">
    <property type="entry name" value="TorD-like_sf"/>
</dbReference>
<keyword evidence="3" id="KW-1185">Reference proteome</keyword>
<gene>
    <name evidence="2" type="ORF">C8N35_103273</name>
</gene>
<organism evidence="2 3">
    <name type="scientific">Breoghania corrubedonensis</name>
    <dbReference type="NCBI Taxonomy" id="665038"/>
    <lineage>
        <taxon>Bacteria</taxon>
        <taxon>Pseudomonadati</taxon>
        <taxon>Pseudomonadota</taxon>
        <taxon>Alphaproteobacteria</taxon>
        <taxon>Hyphomicrobiales</taxon>
        <taxon>Stappiaceae</taxon>
        <taxon>Breoghania</taxon>
    </lineage>
</organism>
<dbReference type="RefSeq" id="WP_107989895.1">
    <property type="nucleotide sequence ID" value="NZ_QAYG01000003.1"/>
</dbReference>
<dbReference type="EMBL" id="QAYG01000003">
    <property type="protein sequence ID" value="PTW61091.1"/>
    <property type="molecule type" value="Genomic_DNA"/>
</dbReference>
<dbReference type="PANTHER" id="PTHR34227">
    <property type="entry name" value="CHAPERONE PROTEIN YCDY"/>
    <property type="match status" value="1"/>
</dbReference>
<dbReference type="Proteomes" id="UP000244081">
    <property type="component" value="Unassembled WGS sequence"/>
</dbReference>
<dbReference type="InterPro" id="IPR020945">
    <property type="entry name" value="DMSO/NO3_reduct_chaperone"/>
</dbReference>
<dbReference type="InterPro" id="IPR050289">
    <property type="entry name" value="TorD/DmsD_chaperones"/>
</dbReference>
<evidence type="ECO:0000256" key="1">
    <source>
        <dbReference type="ARBA" id="ARBA00023186"/>
    </source>
</evidence>
<evidence type="ECO:0000313" key="3">
    <source>
        <dbReference type="Proteomes" id="UP000244081"/>
    </source>
</evidence>
<reference evidence="2 3" key="1">
    <citation type="submission" date="2018-04" db="EMBL/GenBank/DDBJ databases">
        <title>Genomic Encyclopedia of Archaeal and Bacterial Type Strains, Phase II (KMG-II): from individual species to whole genera.</title>
        <authorList>
            <person name="Goeker M."/>
        </authorList>
    </citation>
    <scope>NUCLEOTIDE SEQUENCE [LARGE SCALE GENOMIC DNA]</scope>
    <source>
        <strain evidence="2 3">DSM 23382</strain>
    </source>
</reference>
<proteinExistence type="predicted"/>
<dbReference type="Pfam" id="PF02613">
    <property type="entry name" value="Nitrate_red_del"/>
    <property type="match status" value="1"/>
</dbReference>